<evidence type="ECO:0000313" key="5">
    <source>
        <dbReference type="Proteomes" id="UP001152797"/>
    </source>
</evidence>
<evidence type="ECO:0000313" key="3">
    <source>
        <dbReference type="EMBL" id="CAI3980477.1"/>
    </source>
</evidence>
<feature type="region of interest" description="Disordered" evidence="2">
    <location>
        <begin position="1053"/>
        <end position="1083"/>
    </location>
</feature>
<proteinExistence type="inferred from homology"/>
<dbReference type="EMBL" id="CAMXCT030000558">
    <property type="protein sequence ID" value="CAL4767789.1"/>
    <property type="molecule type" value="Genomic_DNA"/>
</dbReference>
<sequence length="2244" mass="243707">MRDAKQQAIDLRVEQVRNLLEQRRKAAEKVAGTDEGFGMKVARRFINNVTVQIEDVQVSFSSKALGIATSIQLPNLAVLSTDESFQEPKKGEVVQIADDSMYKVMRIDGFAVQLSCGGGLDTLKDANYILKPISTALKLAHVPSEQRVFLELDLGVGKLSEVKLFGSQVKQLMKAGVALAEEDARLKALMVPEEIGSAALLMEDTLKAEYGLLYKRHLLHERRLAVDETNLTAQELRRKQLLEDALPVEIVAANRMAAVELADARQEKLPGFFSQFWGQFCCATTNNNTTASVGMEDLQDATEFEAVEAPANILAEVRFSDLSVKLHDDAAEEKSLLRQVLELYVYSTELTAKVATGVDYRGKSSANVHVAGSFGGVEARHCGDDVIRIRTADEQRGQAAKFALENKLEETCNVLSVMLHTAPMDLNFIPSMVPKLLELLQPPETGDGDAITVMVSEKPARPDRDGEASPVLSPKSHGSPMSRTVSAGQEAAVHALLGKEGDVAQYADAAFDRVPDQVNLDVVIAAPCVHIPVKDLGSVTMNLGSIKLFTPERCSMKAVRMEVALEDTMLMVATKREEFNVISPLPIDIKLNHNETEDALMADVSVSIGDLTLIAAPQAVQVLAKLPDVFAELAPETTETTTETTAAQASTDVPSDQLDRKKLVSEVAGKSEAVQAATQRAKELTEKRLKVNLMANLGKLEVAVLDLIQPVLTLQSRILDNGIQVSHDSLMTGLDMNTSVNLSKLALVAYARNPSSHEWEPLLEPFHIGASLQLESVKEGSDALSTKLSCNAHNPLLLNVRAPSLYRLACLGPIFQASLESGEFTEKTRYRAVNLSGQPLRLDFICPSGTLQKDLLPDGSEVSLEEEILVYGASDISVSLEGDDSVASDPLSIETCGCTVVPGSLCVAQIWMPEPGCRMLLLAPPLRLHNTCDVPLELKLAASYEDQSAKFSCDAEHVGEAPPVVKMHSNFTPLDAAAKEKGTYLVMPNEIFAVPESAIENKNGLRADVSFRPFVEGHEFCSPFSFSSKVESDSLDVLCLRSLEEPELPRILGAKGNRGYMPRQDEKEKHDDEVDTKTRAKDVSTRTQKKGICACGGKSGMVTDPEDLLEDEESRAVSSLSCNIKHGVKAGHDLQITRLTVRPLLSLVNAVPEMDMTMQYRASSKALTTLLDRRPWKEIQLQSMVGVNVYDLPSAANGVELRGRLGDDMETPFSSSVLVRASALHNSAEMLELDFKQTASGAAAGIVAQPLGAGRVRMSCPRLFTHRLDDLKQDEEVQLFSSGAPLPKISEFTMLPNNCESKKCELLVRRWVDGTLREMKHNLTMPAAFDSFDVKTPWGTGYYCMQTEDLAASGMLGASCKVSSLRPRLVVTNASDLDLELQTPDGNVVVLNAQQSKPYHWHISSSNKGAASFHLRPAGHSDVSWSAAIPCSEQAAGSTPLLLSANGDSPSAAPLVWTAEIAPSFGAFSITLKKGSVFMASNKAQTANVNMELYSVASQKATTTGAATVVKPGEEAPIGWADPYTLRQFGVKVVIGGEEHFIQDLGRRAEIQIKGLKVMLSVSRVGESTILSLDDVYSPVAALLETGERTDDLSITSDQASTVEVDVQLCQLGVSLVDDEPTPRELLFIHVGDIQLGYKQNVTEDKEEINFRVGKLQGICQLPERVDGSMLEHKRQHKAGVLRKELPAVILANHGEKDANFLDINILREATSSQDLVLPAANVLMDKLDVTVDHDWLSPLLDWLERAIPQDAIDLGITWDDMKAKAGRSIAVNYEPPSVPAVACVESLKLSEINLTVWCRLPLSTLDFLPGPVRTILRVVSVSSHFTLNAAQIKLPEKKLPEYRGPVENLGVSIGMDYAASLLKIVMSLLGKSSLLNAGAIPLAMGGTVVSMVTDGVGSTIRGGAGLLGHLAMDEDYNQQQKMKREQKEITGAIDGFKEAGKSLATGLDGALDIFRKPVQGARQDGAKGLAVGCGTGIAGTVVKPVVGVANAGSDIITGISAAATFDSAAKRRRRERCRCRGPRMLYGKSAVMRKWSDSDSQLLLQLGSFAEGVQEIVPLASSAFHRYALLLCSDKLLVVKLRATQKMSERHSTQVDLAGKASTRSLAGKGHHHRMDRIFSELLHPIEEVQRISSSASGLSQTESTVAENVRGVLYEEIKRVEFVDVDDALVLEDQQGNSHSIPIVLESDAKEALQVLLEQAAKGRPNWRDFMHGWRPEEEVHETAIRPKQKDEDVVKMTSVSI</sequence>
<feature type="region of interest" description="Disordered" evidence="2">
    <location>
        <begin position="636"/>
        <end position="657"/>
    </location>
</feature>
<evidence type="ECO:0000256" key="1">
    <source>
        <dbReference type="ARBA" id="ARBA00006545"/>
    </source>
</evidence>
<feature type="compositionally biased region" description="Basic and acidic residues" evidence="2">
    <location>
        <begin position="1063"/>
        <end position="1083"/>
    </location>
</feature>
<dbReference type="Proteomes" id="UP001152797">
    <property type="component" value="Unassembled WGS sequence"/>
</dbReference>
<dbReference type="PANTHER" id="PTHR16166">
    <property type="entry name" value="VACUOLAR PROTEIN SORTING-ASSOCIATED PROTEIN VPS13"/>
    <property type="match status" value="1"/>
</dbReference>
<protein>
    <submittedName>
        <fullName evidence="4">Intermembrane lipid transfer protein vps13A (Vacuolar protein sorting-associated protein 13A)</fullName>
    </submittedName>
</protein>
<dbReference type="PANTHER" id="PTHR16166:SF93">
    <property type="entry name" value="INTERMEMBRANE LIPID TRANSFER PROTEIN VPS13"/>
    <property type="match status" value="1"/>
</dbReference>
<feature type="compositionally biased region" description="Basic and acidic residues" evidence="2">
    <location>
        <begin position="458"/>
        <end position="467"/>
    </location>
</feature>
<dbReference type="GO" id="GO:0045053">
    <property type="term" value="P:protein retention in Golgi apparatus"/>
    <property type="evidence" value="ECO:0007669"/>
    <property type="project" value="TreeGrafter"/>
</dbReference>
<evidence type="ECO:0000256" key="2">
    <source>
        <dbReference type="SAM" id="MobiDB-lite"/>
    </source>
</evidence>
<feature type="compositionally biased region" description="Low complexity" evidence="2">
    <location>
        <begin position="636"/>
        <end position="651"/>
    </location>
</feature>
<reference evidence="4 5" key="2">
    <citation type="submission" date="2024-05" db="EMBL/GenBank/DDBJ databases">
        <authorList>
            <person name="Chen Y."/>
            <person name="Shah S."/>
            <person name="Dougan E. K."/>
            <person name="Thang M."/>
            <person name="Chan C."/>
        </authorList>
    </citation>
    <scope>NUCLEOTIDE SEQUENCE [LARGE SCALE GENOMIC DNA]</scope>
</reference>
<comment type="similarity">
    <text evidence="1">Belongs to the VPS13 family.</text>
</comment>
<dbReference type="InterPro" id="IPR026847">
    <property type="entry name" value="VPS13"/>
</dbReference>
<evidence type="ECO:0000313" key="4">
    <source>
        <dbReference type="EMBL" id="CAL4767789.1"/>
    </source>
</evidence>
<gene>
    <name evidence="3" type="ORF">C1SCF055_LOCUS8345</name>
</gene>
<dbReference type="GO" id="GO:0006623">
    <property type="term" value="P:protein targeting to vacuole"/>
    <property type="evidence" value="ECO:0007669"/>
    <property type="project" value="TreeGrafter"/>
</dbReference>
<dbReference type="OrthoDB" id="272810at2759"/>
<feature type="region of interest" description="Disordered" evidence="2">
    <location>
        <begin position="458"/>
        <end position="483"/>
    </location>
</feature>
<reference evidence="3" key="1">
    <citation type="submission" date="2022-10" db="EMBL/GenBank/DDBJ databases">
        <authorList>
            <person name="Chen Y."/>
            <person name="Dougan E. K."/>
            <person name="Chan C."/>
            <person name="Rhodes N."/>
            <person name="Thang M."/>
        </authorList>
    </citation>
    <scope>NUCLEOTIDE SEQUENCE</scope>
</reference>
<dbReference type="EMBL" id="CAMXCT020000558">
    <property type="protein sequence ID" value="CAL1133852.1"/>
    <property type="molecule type" value="Genomic_DNA"/>
</dbReference>
<accession>A0A9P1BVK6</accession>
<organism evidence="3">
    <name type="scientific">Cladocopium goreaui</name>
    <dbReference type="NCBI Taxonomy" id="2562237"/>
    <lineage>
        <taxon>Eukaryota</taxon>
        <taxon>Sar</taxon>
        <taxon>Alveolata</taxon>
        <taxon>Dinophyceae</taxon>
        <taxon>Suessiales</taxon>
        <taxon>Symbiodiniaceae</taxon>
        <taxon>Cladocopium</taxon>
    </lineage>
</organism>
<keyword evidence="5" id="KW-1185">Reference proteome</keyword>
<comment type="caution">
    <text evidence="3">The sequence shown here is derived from an EMBL/GenBank/DDBJ whole genome shotgun (WGS) entry which is preliminary data.</text>
</comment>
<dbReference type="EMBL" id="CAMXCT010000558">
    <property type="protein sequence ID" value="CAI3980477.1"/>
    <property type="molecule type" value="Genomic_DNA"/>
</dbReference>
<name>A0A9P1BVK6_9DINO</name>